<sequence>MNKILLLFAFLSCHYFAHAQSLSLYFPDPSSMPQNNSVWQDTGISVSVVINAPAAVISATAAAGGRQINLTGNSSSVYRGQLSLAGLPGDTLRLVIAAKDANNNMADTTIKFIYRPLNDPSITLTIDSLADSSVARPVYRLGARCTAAGGSCTITAYDASVGGGNKVLGTGRDSLPRLDLTYYNGRRMSVKLVATDSLGRTAQRTVTVFVEGSPYITPHLQVSGQILDYRYHKALYIDKATGHPMLADAVTGQRTTLSTTVLDTRLTQKGFVTAQGAVWMEGTSLKEWNNGQIIFTADVPYSTAFDVSNNYIAWSSHNQVGLKNLATGDTTYTDISADTLGFFLGNISVGDNGVVALDIETFRTLYDVFKLQNGQFTRLSTGSINYDPVTDGKNVIYQGDGLYLYNGQNNILLGSPGTGSIHSGWDYQINSNYAAFIRDGQVNLRDTAGTIRQLSTFSYIPGNANSRPQLDRLNTEGNLMVSLSDSGRFYLNRAGMRKLVTRTPFILDPGNNAVLLSRSFYDNGEWYVVIGNTLFKVAVDSLPVNHISSFEKRIKPDSTLAFKTEDFASNFSGPGGLVDIKFPGLPKHGVLKLNNQVVNIYYTISASDISKLTYTPDSAYMGLDTLRWVAGNGLEYTADTASVFINVTDSVITVPVPQPIISGLASTYCGAAGAQTVKILNLPAATSGIAVSVLLDSTFNLPVAADSTFTILPDSLAAGTHTITVTFAHDTTQKQLTREFTITAAVTPDVNVTVNVNPITSDTIPVVITAANAGGGGKLPLYTFAWDRNFTDQIQMESTNDNATVQPSEFKLGDNWVYVRMRSSDNCTTTSTATDSIKINKTNITAIVDVNAPGRMIHIYPNPFRGQLTLKGFQPTGTYIISLYNAQGRLLKQQRIVNNTQVQLQVPVTSGNIYLLNIYDEKNKKMLGTEKLLGY</sequence>
<feature type="domain" description="Secretion system C-terminal sorting" evidence="2">
    <location>
        <begin position="859"/>
        <end position="925"/>
    </location>
</feature>
<dbReference type="AlphaFoldDB" id="A0A1H7G5L2"/>
<keyword evidence="1" id="KW-0732">Signal</keyword>
<feature type="chain" id="PRO_5011570781" evidence="1">
    <location>
        <begin position="20"/>
        <end position="935"/>
    </location>
</feature>
<evidence type="ECO:0000256" key="1">
    <source>
        <dbReference type="SAM" id="SignalP"/>
    </source>
</evidence>
<evidence type="ECO:0000259" key="2">
    <source>
        <dbReference type="Pfam" id="PF18962"/>
    </source>
</evidence>
<dbReference type="Pfam" id="PF18962">
    <property type="entry name" value="Por_Secre_tail"/>
    <property type="match status" value="1"/>
</dbReference>
<dbReference type="NCBIfam" id="TIGR04183">
    <property type="entry name" value="Por_Secre_tail"/>
    <property type="match status" value="1"/>
</dbReference>
<feature type="signal peptide" evidence="1">
    <location>
        <begin position="1"/>
        <end position="19"/>
    </location>
</feature>
<gene>
    <name evidence="3" type="ORF">SAMN04488505_1015</name>
</gene>
<keyword evidence="4" id="KW-1185">Reference proteome</keyword>
<name>A0A1H7G5L2_9BACT</name>
<evidence type="ECO:0000313" key="3">
    <source>
        <dbReference type="EMBL" id="SEK33418.1"/>
    </source>
</evidence>
<reference evidence="3 4" key="1">
    <citation type="submission" date="2016-10" db="EMBL/GenBank/DDBJ databases">
        <authorList>
            <person name="de Groot N.N."/>
        </authorList>
    </citation>
    <scope>NUCLEOTIDE SEQUENCE [LARGE SCALE GENOMIC DNA]</scope>
    <source>
        <strain evidence="3 4">DSM 21039</strain>
    </source>
</reference>
<organism evidence="3 4">
    <name type="scientific">Chitinophaga rupis</name>
    <dbReference type="NCBI Taxonomy" id="573321"/>
    <lineage>
        <taxon>Bacteria</taxon>
        <taxon>Pseudomonadati</taxon>
        <taxon>Bacteroidota</taxon>
        <taxon>Chitinophagia</taxon>
        <taxon>Chitinophagales</taxon>
        <taxon>Chitinophagaceae</taxon>
        <taxon>Chitinophaga</taxon>
    </lineage>
</organism>
<dbReference type="RefSeq" id="WP_089906117.1">
    <property type="nucleotide sequence ID" value="NZ_FOBB01000001.1"/>
</dbReference>
<proteinExistence type="predicted"/>
<dbReference type="EMBL" id="FOBB01000001">
    <property type="protein sequence ID" value="SEK33418.1"/>
    <property type="molecule type" value="Genomic_DNA"/>
</dbReference>
<accession>A0A1H7G5L2</accession>
<dbReference type="OrthoDB" id="9805017at2"/>
<protein>
    <submittedName>
        <fullName evidence="3">Por secretion system C-terminal sorting domain-containing protein</fullName>
    </submittedName>
</protein>
<dbReference type="Proteomes" id="UP000198984">
    <property type="component" value="Unassembled WGS sequence"/>
</dbReference>
<evidence type="ECO:0000313" key="4">
    <source>
        <dbReference type="Proteomes" id="UP000198984"/>
    </source>
</evidence>
<dbReference type="InterPro" id="IPR026444">
    <property type="entry name" value="Secre_tail"/>
</dbReference>
<dbReference type="STRING" id="573321.SAMN04488505_1015"/>